<proteinExistence type="predicted"/>
<evidence type="ECO:0000313" key="2">
    <source>
        <dbReference type="EMBL" id="MFD0985311.1"/>
    </source>
</evidence>
<comment type="caution">
    <text evidence="2">The sequence shown here is derived from an EMBL/GenBank/DDBJ whole genome shotgun (WGS) entry which is preliminary data.</text>
</comment>
<dbReference type="RefSeq" id="WP_379758147.1">
    <property type="nucleotide sequence ID" value="NZ_JBHSYB010000028.1"/>
</dbReference>
<accession>A0ABW3J6D7</accession>
<protein>
    <submittedName>
        <fullName evidence="2">DUF6252 family protein</fullName>
    </submittedName>
</protein>
<gene>
    <name evidence="2" type="ORF">ACFQ0S_12590</name>
</gene>
<feature type="chain" id="PRO_5046243451" evidence="1">
    <location>
        <begin position="23"/>
        <end position="168"/>
    </location>
</feature>
<evidence type="ECO:0000313" key="3">
    <source>
        <dbReference type="Proteomes" id="UP001597051"/>
    </source>
</evidence>
<organism evidence="2 3">
    <name type="scientific">Flavobacterium myungsuense</name>
    <dbReference type="NCBI Taxonomy" id="651823"/>
    <lineage>
        <taxon>Bacteria</taxon>
        <taxon>Pseudomonadati</taxon>
        <taxon>Bacteroidota</taxon>
        <taxon>Flavobacteriia</taxon>
        <taxon>Flavobacteriales</taxon>
        <taxon>Flavobacteriaceae</taxon>
        <taxon>Flavobacterium</taxon>
    </lineage>
</organism>
<keyword evidence="1" id="KW-0732">Signal</keyword>
<sequence length="168" mass="18133">MKNTISYYLSLFAMIVLFSCNNDDNSSLDSNNAFLPVSFKVGFSAQTLATNKVNAVISNGEITINAVNNSGNESFSFSIAGNEVGTYPTNTSVILYTTGENQPIYSSVNPADALTNTGQIIITSINTVNKRISGSFAYTGYYSEGLITYTKEFTNGTFKNVPYTLGIK</sequence>
<dbReference type="PROSITE" id="PS51257">
    <property type="entry name" value="PROKAR_LIPOPROTEIN"/>
    <property type="match status" value="1"/>
</dbReference>
<dbReference type="InterPro" id="IPR046219">
    <property type="entry name" value="DUF6252"/>
</dbReference>
<dbReference type="Pfam" id="PF19765">
    <property type="entry name" value="DUF6252"/>
    <property type="match status" value="1"/>
</dbReference>
<keyword evidence="3" id="KW-1185">Reference proteome</keyword>
<evidence type="ECO:0000256" key="1">
    <source>
        <dbReference type="SAM" id="SignalP"/>
    </source>
</evidence>
<feature type="signal peptide" evidence="1">
    <location>
        <begin position="1"/>
        <end position="22"/>
    </location>
</feature>
<dbReference type="Proteomes" id="UP001597051">
    <property type="component" value="Unassembled WGS sequence"/>
</dbReference>
<name>A0ABW3J6D7_9FLAO</name>
<reference evidence="3" key="1">
    <citation type="journal article" date="2019" name="Int. J. Syst. Evol. Microbiol.">
        <title>The Global Catalogue of Microorganisms (GCM) 10K type strain sequencing project: providing services to taxonomists for standard genome sequencing and annotation.</title>
        <authorList>
            <consortium name="The Broad Institute Genomics Platform"/>
            <consortium name="The Broad Institute Genome Sequencing Center for Infectious Disease"/>
            <person name="Wu L."/>
            <person name="Ma J."/>
        </authorList>
    </citation>
    <scope>NUCLEOTIDE SEQUENCE [LARGE SCALE GENOMIC DNA]</scope>
    <source>
        <strain evidence="3">CECT 7649</strain>
    </source>
</reference>
<dbReference type="EMBL" id="JBHTIZ010000045">
    <property type="protein sequence ID" value="MFD0985311.1"/>
    <property type="molecule type" value="Genomic_DNA"/>
</dbReference>